<keyword evidence="1" id="KW-0472">Membrane</keyword>
<keyword evidence="1" id="KW-1133">Transmembrane helix</keyword>
<gene>
    <name evidence="2" type="ORF">H0A72_01190</name>
</gene>
<evidence type="ECO:0000256" key="1">
    <source>
        <dbReference type="SAM" id="Phobius"/>
    </source>
</evidence>
<dbReference type="Proteomes" id="UP000559809">
    <property type="component" value="Unassembled WGS sequence"/>
</dbReference>
<feature type="transmembrane region" description="Helical" evidence="1">
    <location>
        <begin position="16"/>
        <end position="37"/>
    </location>
</feature>
<sequence length="48" mass="5590">MAATENSEVEMTTGEWIVLGIFGVGLACSFSLFWWLIRNVRRDQRRKD</sequence>
<evidence type="ECO:0000313" key="2">
    <source>
        <dbReference type="EMBL" id="NYT47916.1"/>
    </source>
</evidence>
<keyword evidence="1" id="KW-0812">Transmembrane</keyword>
<name>A0A853G0G6_9BURK</name>
<keyword evidence="3" id="KW-1185">Reference proteome</keyword>
<reference evidence="2 3" key="1">
    <citation type="submission" date="2020-07" db="EMBL/GenBank/DDBJ databases">
        <title>Taxonomic revisions and descriptions of new bacterial species based on genomic comparisons in the high-G+C-content subgroup of the family Alcaligenaceae.</title>
        <authorList>
            <person name="Szabo A."/>
            <person name="Felfoldi T."/>
        </authorList>
    </citation>
    <scope>NUCLEOTIDE SEQUENCE [LARGE SCALE GENOMIC DNA]</scope>
    <source>
        <strain evidence="2 3">LMG 24012</strain>
    </source>
</reference>
<evidence type="ECO:0000313" key="3">
    <source>
        <dbReference type="Proteomes" id="UP000559809"/>
    </source>
</evidence>
<dbReference type="AlphaFoldDB" id="A0A853G0G6"/>
<proteinExistence type="predicted"/>
<accession>A0A853G0G6</accession>
<comment type="caution">
    <text evidence="2">The sequence shown here is derived from an EMBL/GenBank/DDBJ whole genome shotgun (WGS) entry which is preliminary data.</text>
</comment>
<protein>
    <submittedName>
        <fullName evidence="2">Uncharacterized protein</fullName>
    </submittedName>
</protein>
<dbReference type="EMBL" id="JACCEM010000001">
    <property type="protein sequence ID" value="NYT47916.1"/>
    <property type="molecule type" value="Genomic_DNA"/>
</dbReference>
<organism evidence="2 3">
    <name type="scientific">Parapusillimonas granuli</name>
    <dbReference type="NCBI Taxonomy" id="380911"/>
    <lineage>
        <taxon>Bacteria</taxon>
        <taxon>Pseudomonadati</taxon>
        <taxon>Pseudomonadota</taxon>
        <taxon>Betaproteobacteria</taxon>
        <taxon>Burkholderiales</taxon>
        <taxon>Alcaligenaceae</taxon>
        <taxon>Parapusillimonas</taxon>
    </lineage>
</organism>
<dbReference type="RefSeq" id="WP_180152734.1">
    <property type="nucleotide sequence ID" value="NZ_JACCEM010000001.1"/>
</dbReference>